<reference evidence="2 3" key="1">
    <citation type="submission" date="2016-10" db="EMBL/GenBank/DDBJ databases">
        <authorList>
            <person name="de Groot N.N."/>
        </authorList>
    </citation>
    <scope>NUCLEOTIDE SEQUENCE [LARGE SCALE GENOMIC DNA]</scope>
    <source>
        <strain evidence="2 3">CGMCC 1.9159</strain>
    </source>
</reference>
<dbReference type="PANTHER" id="PTHR35339">
    <property type="entry name" value="LINALOOL DEHYDRATASE_ISOMERASE DOMAIN-CONTAINING PROTEIN"/>
    <property type="match status" value="1"/>
</dbReference>
<dbReference type="EMBL" id="FNGP01000006">
    <property type="protein sequence ID" value="SDL80236.1"/>
    <property type="molecule type" value="Genomic_DNA"/>
</dbReference>
<evidence type="ECO:0000313" key="3">
    <source>
        <dbReference type="Proteomes" id="UP000199475"/>
    </source>
</evidence>
<dbReference type="STRING" id="686624.SAMN04488242_2879"/>
<proteinExistence type="predicted"/>
<sequence length="590" mass="64270">MSVRKADRVTREYMARAADELIAGVQRHSTPSGALMEGDGPSADRMEGVARVVLLAALRLAGSGGGDPRLAAWLRGVLDAAMDPTHPDRWPPQTDHGQTTVEATAVAVALHLTRPWVLEQLAPATRRRLLDWLESGHWCADNNHVLFGALCQAFRHREGEPVDEAAIWAALDRIEEWYVGDGWYSDGEGRRVDHYNAWTFHLYPFWLLDLMDPDGVRTAPRRELYRRRLRAFLEGYRRLFSPEGSFVAMGRSLIYRFGVLAPFWMAEIEGCSPLAPGEAAALTSRCTEFFMAGGALEDGMLNLGWLGPHASILQSYNRPGSPLWAAKGFLGLLLPDAHPAWAESEWAAAEEPWAHSGPAWLTWAHREDGIVRLLNMGSDGHPAVDDPLYRRAAYSSATLPCFDEGLVDQGIAPIGGRHLGRAAGVVRPDSGAQRVRWLAGGRECTVDHAVLVVAGAEIHVARCRDVVALPLAVAGWHAPTPIPSALELIDTDASTVGRDAHDSPDTALGPARLERILLTPRGNELRAAWATGLGAAADAARELASAVRVTWRDGGADVVLPDGTVRAIAFATPHPDWGPATRAQRVHRWT</sequence>
<dbReference type="PANTHER" id="PTHR35339:SF4">
    <property type="entry name" value="LINALOOL DEHYDRATASE_ISOMERASE DOMAIN-CONTAINING PROTEIN"/>
    <property type="match status" value="1"/>
</dbReference>
<evidence type="ECO:0000259" key="1">
    <source>
        <dbReference type="Pfam" id="PF10022"/>
    </source>
</evidence>
<dbReference type="InterPro" id="IPR016624">
    <property type="entry name" value="UCP014753"/>
</dbReference>
<organism evidence="2 3">
    <name type="scientific">Tessaracoccus oleiagri</name>
    <dbReference type="NCBI Taxonomy" id="686624"/>
    <lineage>
        <taxon>Bacteria</taxon>
        <taxon>Bacillati</taxon>
        <taxon>Actinomycetota</taxon>
        <taxon>Actinomycetes</taxon>
        <taxon>Propionibacteriales</taxon>
        <taxon>Propionibacteriaceae</taxon>
        <taxon>Tessaracoccus</taxon>
    </lineage>
</organism>
<feature type="domain" description="DUF2264" evidence="1">
    <location>
        <begin position="10"/>
        <end position="345"/>
    </location>
</feature>
<dbReference type="Pfam" id="PF10022">
    <property type="entry name" value="DUF2264"/>
    <property type="match status" value="1"/>
</dbReference>
<name>A0A1G9N104_9ACTN</name>
<dbReference type="Proteomes" id="UP000199475">
    <property type="component" value="Unassembled WGS sequence"/>
</dbReference>
<evidence type="ECO:0000313" key="2">
    <source>
        <dbReference type="EMBL" id="SDL80236.1"/>
    </source>
</evidence>
<protein>
    <recommendedName>
        <fullName evidence="1">DUF2264 domain-containing protein</fullName>
    </recommendedName>
</protein>
<dbReference type="AlphaFoldDB" id="A0A1G9N104"/>
<keyword evidence="3" id="KW-1185">Reference proteome</keyword>
<gene>
    <name evidence="2" type="ORF">SAMN04488242_2879</name>
</gene>
<dbReference type="InterPro" id="IPR049349">
    <property type="entry name" value="DUF2264_N"/>
</dbReference>
<accession>A0A1G9N104</accession>